<feature type="region of interest" description="Disordered" evidence="9">
    <location>
        <begin position="498"/>
        <end position="545"/>
    </location>
</feature>
<keyword evidence="3" id="KW-0493">Microtubule</keyword>
<evidence type="ECO:0000256" key="3">
    <source>
        <dbReference type="ARBA" id="ARBA00022701"/>
    </source>
</evidence>
<dbReference type="GO" id="GO:0008017">
    <property type="term" value="F:microtubule binding"/>
    <property type="evidence" value="ECO:0007669"/>
    <property type="project" value="InterPro"/>
</dbReference>
<dbReference type="PROSITE" id="PS50067">
    <property type="entry name" value="KINESIN_MOTOR_2"/>
    <property type="match status" value="1"/>
</dbReference>
<dbReference type="PANTHER" id="PTHR21608">
    <property type="entry name" value="KINESIN-LIKE PROTEIN CG14535"/>
    <property type="match status" value="1"/>
</dbReference>
<feature type="region of interest" description="Disordered" evidence="9">
    <location>
        <begin position="642"/>
        <end position="692"/>
    </location>
</feature>
<evidence type="ECO:0000256" key="1">
    <source>
        <dbReference type="ARBA" id="ARBA00004245"/>
    </source>
</evidence>
<keyword evidence="7" id="KW-0206">Cytoskeleton</keyword>
<evidence type="ECO:0000256" key="5">
    <source>
        <dbReference type="ARBA" id="ARBA00022840"/>
    </source>
</evidence>
<evidence type="ECO:0000259" key="10">
    <source>
        <dbReference type="PROSITE" id="PS50067"/>
    </source>
</evidence>
<organism evidence="11 12">
    <name type="scientific">Parthenolecanium corni</name>
    <dbReference type="NCBI Taxonomy" id="536013"/>
    <lineage>
        <taxon>Eukaryota</taxon>
        <taxon>Metazoa</taxon>
        <taxon>Ecdysozoa</taxon>
        <taxon>Arthropoda</taxon>
        <taxon>Hexapoda</taxon>
        <taxon>Insecta</taxon>
        <taxon>Pterygota</taxon>
        <taxon>Neoptera</taxon>
        <taxon>Paraneoptera</taxon>
        <taxon>Hemiptera</taxon>
        <taxon>Sternorrhyncha</taxon>
        <taxon>Coccoidea</taxon>
        <taxon>Coccidae</taxon>
        <taxon>Parthenolecanium</taxon>
    </lineage>
</organism>
<evidence type="ECO:0000313" key="11">
    <source>
        <dbReference type="EMBL" id="KAK7590576.1"/>
    </source>
</evidence>
<dbReference type="InterPro" id="IPR036961">
    <property type="entry name" value="Kinesin_motor_dom_sf"/>
</dbReference>
<keyword evidence="6 8" id="KW-0505">Motor protein</keyword>
<dbReference type="SUPFAM" id="SSF52540">
    <property type="entry name" value="P-loop containing nucleoside triphosphate hydrolases"/>
    <property type="match status" value="1"/>
</dbReference>
<evidence type="ECO:0000256" key="4">
    <source>
        <dbReference type="ARBA" id="ARBA00022741"/>
    </source>
</evidence>
<comment type="subcellular location">
    <subcellularLocation>
        <location evidence="1">Cytoplasm</location>
        <location evidence="1">Cytoskeleton</location>
    </subcellularLocation>
</comment>
<dbReference type="EMBL" id="JBBCAQ010000022">
    <property type="protein sequence ID" value="KAK7590576.1"/>
    <property type="molecule type" value="Genomic_DNA"/>
</dbReference>
<feature type="compositionally biased region" description="Basic and acidic residues" evidence="9">
    <location>
        <begin position="1"/>
        <end position="10"/>
    </location>
</feature>
<feature type="region of interest" description="Disordered" evidence="9">
    <location>
        <begin position="420"/>
        <end position="443"/>
    </location>
</feature>
<reference evidence="11 12" key="1">
    <citation type="submission" date="2024-03" db="EMBL/GenBank/DDBJ databases">
        <title>Adaptation during the transition from Ophiocordyceps entomopathogen to insect associate is accompanied by gene loss and intensified selection.</title>
        <authorList>
            <person name="Ward C.M."/>
            <person name="Onetto C.A."/>
            <person name="Borneman A.R."/>
        </authorList>
    </citation>
    <scope>NUCLEOTIDE SEQUENCE [LARGE SCALE GENOMIC DNA]</scope>
    <source>
        <strain evidence="11">AWRI1</strain>
        <tissue evidence="11">Single Adult Female</tissue>
    </source>
</reference>
<evidence type="ECO:0000313" key="12">
    <source>
        <dbReference type="Proteomes" id="UP001367676"/>
    </source>
</evidence>
<evidence type="ECO:0000256" key="9">
    <source>
        <dbReference type="SAM" id="MobiDB-lite"/>
    </source>
</evidence>
<dbReference type="AlphaFoldDB" id="A0AAN9TI15"/>
<keyword evidence="4 8" id="KW-0547">Nucleotide-binding</keyword>
<comment type="similarity">
    <text evidence="8">Belongs to the TRAFAC class myosin-kinesin ATPase superfamily. Kinesin family.</text>
</comment>
<proteinExistence type="inferred from homology"/>
<dbReference type="Gene3D" id="3.40.850.10">
    <property type="entry name" value="Kinesin motor domain"/>
    <property type="match status" value="1"/>
</dbReference>
<feature type="region of interest" description="Disordered" evidence="9">
    <location>
        <begin position="940"/>
        <end position="988"/>
    </location>
</feature>
<keyword evidence="2" id="KW-0963">Cytoplasm</keyword>
<dbReference type="GO" id="GO:0005874">
    <property type="term" value="C:microtubule"/>
    <property type="evidence" value="ECO:0007669"/>
    <property type="project" value="UniProtKB-KW"/>
</dbReference>
<dbReference type="Proteomes" id="UP001367676">
    <property type="component" value="Unassembled WGS sequence"/>
</dbReference>
<comment type="caution">
    <text evidence="11">The sequence shown here is derived from an EMBL/GenBank/DDBJ whole genome shotgun (WGS) entry which is preliminary data.</text>
</comment>
<dbReference type="FunFam" id="3.40.850.10:FF:000147">
    <property type="entry name" value="kinesin-like protein CG14535"/>
    <property type="match status" value="1"/>
</dbReference>
<dbReference type="GO" id="GO:0005524">
    <property type="term" value="F:ATP binding"/>
    <property type="evidence" value="ECO:0007669"/>
    <property type="project" value="UniProtKB-UniRule"/>
</dbReference>
<evidence type="ECO:0000256" key="2">
    <source>
        <dbReference type="ARBA" id="ARBA00022490"/>
    </source>
</evidence>
<dbReference type="PRINTS" id="PR00380">
    <property type="entry name" value="KINESINHEAVY"/>
</dbReference>
<dbReference type="InterPro" id="IPR001752">
    <property type="entry name" value="Kinesin_motor_dom"/>
</dbReference>
<dbReference type="Pfam" id="PF00225">
    <property type="entry name" value="Kinesin"/>
    <property type="match status" value="1"/>
</dbReference>
<dbReference type="SMART" id="SM00129">
    <property type="entry name" value="KISc"/>
    <property type="match status" value="1"/>
</dbReference>
<gene>
    <name evidence="11" type="ORF">V9T40_002189</name>
</gene>
<evidence type="ECO:0000256" key="7">
    <source>
        <dbReference type="ARBA" id="ARBA00023212"/>
    </source>
</evidence>
<dbReference type="GO" id="GO:0003777">
    <property type="term" value="F:microtubule motor activity"/>
    <property type="evidence" value="ECO:0007669"/>
    <property type="project" value="InterPro"/>
</dbReference>
<keyword evidence="5 8" id="KW-0067">ATP-binding</keyword>
<dbReference type="InterPro" id="IPR027417">
    <property type="entry name" value="P-loop_NTPase"/>
</dbReference>
<feature type="region of interest" description="Disordered" evidence="9">
    <location>
        <begin position="1"/>
        <end position="30"/>
    </location>
</feature>
<evidence type="ECO:0000256" key="8">
    <source>
        <dbReference type="PROSITE-ProRule" id="PRU00283"/>
    </source>
</evidence>
<feature type="binding site" evidence="8">
    <location>
        <begin position="171"/>
        <end position="178"/>
    </location>
    <ligand>
        <name>ATP</name>
        <dbReference type="ChEBI" id="CHEBI:30616"/>
    </ligand>
</feature>
<dbReference type="GO" id="GO:0007018">
    <property type="term" value="P:microtubule-based movement"/>
    <property type="evidence" value="ECO:0007669"/>
    <property type="project" value="InterPro"/>
</dbReference>
<accession>A0AAN9TI15</accession>
<evidence type="ECO:0000256" key="6">
    <source>
        <dbReference type="ARBA" id="ARBA00023175"/>
    </source>
</evidence>
<keyword evidence="12" id="KW-1185">Reference proteome</keyword>
<sequence>MLKWASEKLKLNSSPHRRKKRGSSSEDGASASVRCVGGFCNLLHRSPPAVPPALLRKLGQKEVAGIGKVKVILKVCGDTATLSNPPEDGQPASILNVDKKKKQIALYEPATVNVSTDNPDERKSSTSAPKMFAFDALFSDEDPQTEICANALTDVTHAVISGNDGCIFCFGNAQIGKTKTMIGSCESPFALGVIPCAISWLYRAVSEQKQKTGARFSIRVSAVEITAVSQQIRDLLTDYASDTEQSPGVYLKDDPILGSYLQNRSELRAPFPEKAAFYLDAAQSERTACEESHFLYTLHVYQYNVASKGTVAGGRSRLYLIDLAGHDRTKNSGLSISNLGNVLLAIFNGQKHIPHRDHKITQVLKECLSSLTCHAAAIAHVSPLAHHYHETLATVQFASRIHRIRRRKLKFMGVSNGINTTTDENGRLTSSSDFDPSSSEQSADTVIYVGPSEETDGEHPPVCIPSLNSVDNRGVLSKVLRDSDADCFLRGSKSVPASPYKTAKVSDKPNLSPLANAASKKHHPKPSGFHSAHSSPVRTAKPQEEQWIDGPRISKSKVAEARNVHSMRNNGQKMFGKREMWVDGPMKKGSELAYGFMDSHKKSMIRRWVENQSIQLQSRLRTFEAESKESQPYKVLTVFKTCENDETDEGSRGQGSGQEEDDQEEPTCDRVVPCGRTEDPEPRLRFNGYSNGESCIELEPDGMDDDMEIEIIEVEEPEEPVPMQDCCLQVTEEDIALCMGELENPLPEVDQEEHPLRVLSQENLTVVSTFTDSMSVVNDLERFFPRTKKCLNQSFRSQLDQIPLSGCNDLNSDKDKTRTQLSKLHELYENMFDLNSCFAKHLNGDAVRAVSRCQSMTLSELCNGGENNLRNNDFENSSIASEPAYIANNARNANDRLCENCKSSLTSIHNLSQKHPYTPPRNESILERLQSYRHMKNIMNLRHPDGASNPNLQEMEGNGKLNNGNKKPESASDDDDDEESAVPQPLTSKLLTLSREGFDGGGLFKKSCDSSDFVHGLGYEKFSNGLQMEQLHSHKGKENLWLRPDSLPYPTPNDSTNDTVEILAPFTPHPSCPTHRFLAIEKLNRR</sequence>
<feature type="domain" description="Kinesin motor" evidence="10">
    <location>
        <begin position="68"/>
        <end position="404"/>
    </location>
</feature>
<name>A0AAN9TI15_9HEMI</name>
<feature type="compositionally biased region" description="Low complexity" evidence="9">
    <location>
        <begin position="430"/>
        <end position="442"/>
    </location>
</feature>
<protein>
    <recommendedName>
        <fullName evidence="10">Kinesin motor domain-containing protein</fullName>
    </recommendedName>
</protein>
<feature type="compositionally biased region" description="Acidic residues" evidence="9">
    <location>
        <begin position="971"/>
        <end position="980"/>
    </location>
</feature>
<dbReference type="PANTHER" id="PTHR21608:SF7">
    <property type="entry name" value="KINESIN-LIKE PROTEIN CG14535"/>
    <property type="match status" value="1"/>
</dbReference>
<feature type="compositionally biased region" description="Polar residues" evidence="9">
    <location>
        <begin position="420"/>
        <end position="429"/>
    </location>
</feature>
<dbReference type="InterPro" id="IPR027640">
    <property type="entry name" value="Kinesin-like_fam"/>
</dbReference>